<evidence type="ECO:0000256" key="10">
    <source>
        <dbReference type="SAM" id="Phobius"/>
    </source>
</evidence>
<dbReference type="Pfam" id="PF10510">
    <property type="entry name" value="PIG-S"/>
    <property type="match status" value="1"/>
</dbReference>
<dbReference type="PANTHER" id="PTHR21072">
    <property type="entry name" value="GPI TRANSAMIDASE COMPONENT PIG-S"/>
    <property type="match status" value="1"/>
</dbReference>
<evidence type="ECO:0000256" key="6">
    <source>
        <dbReference type="ARBA" id="ARBA00022824"/>
    </source>
</evidence>
<feature type="transmembrane region" description="Helical" evidence="10">
    <location>
        <begin position="39"/>
        <end position="58"/>
    </location>
</feature>
<keyword evidence="7 10" id="KW-1133">Transmembrane helix</keyword>
<evidence type="ECO:0000256" key="2">
    <source>
        <dbReference type="ARBA" id="ARBA00004687"/>
    </source>
</evidence>
<dbReference type="AlphaFoldDB" id="A0AA85F119"/>
<keyword evidence="9" id="KW-0325">Glycoprotein</keyword>
<evidence type="ECO:0000313" key="12">
    <source>
        <dbReference type="WBParaSite" id="SRDH1_3260.4"/>
    </source>
</evidence>
<keyword evidence="8 10" id="KW-0472">Membrane</keyword>
<dbReference type="WBParaSite" id="SRDH1_3260.4">
    <property type="protein sequence ID" value="SRDH1_3260.4"/>
    <property type="gene ID" value="SRDH1_3260"/>
</dbReference>
<evidence type="ECO:0000256" key="7">
    <source>
        <dbReference type="ARBA" id="ARBA00022989"/>
    </source>
</evidence>
<evidence type="ECO:0000256" key="3">
    <source>
        <dbReference type="ARBA" id="ARBA00005316"/>
    </source>
</evidence>
<evidence type="ECO:0000256" key="8">
    <source>
        <dbReference type="ARBA" id="ARBA00023136"/>
    </source>
</evidence>
<dbReference type="PANTHER" id="PTHR21072:SF13">
    <property type="entry name" value="GPI TRANSAMIDASE COMPONENT PIG-S"/>
    <property type="match status" value="1"/>
</dbReference>
<dbReference type="GO" id="GO:0006506">
    <property type="term" value="P:GPI anchor biosynthetic process"/>
    <property type="evidence" value="ECO:0007669"/>
    <property type="project" value="UniProtKB-KW"/>
</dbReference>
<organism evidence="11 12">
    <name type="scientific">Schistosoma rodhaini</name>
    <dbReference type="NCBI Taxonomy" id="6188"/>
    <lineage>
        <taxon>Eukaryota</taxon>
        <taxon>Metazoa</taxon>
        <taxon>Spiralia</taxon>
        <taxon>Lophotrochozoa</taxon>
        <taxon>Platyhelminthes</taxon>
        <taxon>Trematoda</taxon>
        <taxon>Digenea</taxon>
        <taxon>Strigeidida</taxon>
        <taxon>Schistosomatoidea</taxon>
        <taxon>Schistosomatidae</taxon>
        <taxon>Schistosoma</taxon>
    </lineage>
</organism>
<comment type="subcellular location">
    <subcellularLocation>
        <location evidence="1">Endoplasmic reticulum membrane</location>
        <topology evidence="1">Multi-pass membrane protein</topology>
    </subcellularLocation>
</comment>
<name>A0AA85F119_9TREM</name>
<keyword evidence="11" id="KW-1185">Reference proteome</keyword>
<comment type="similarity">
    <text evidence="3">Belongs to the PIGS family.</text>
</comment>
<reference evidence="11" key="1">
    <citation type="submission" date="2022-06" db="EMBL/GenBank/DDBJ databases">
        <authorList>
            <person name="Berger JAMES D."/>
            <person name="Berger JAMES D."/>
        </authorList>
    </citation>
    <scope>NUCLEOTIDE SEQUENCE [LARGE SCALE GENOMIC DNA]</scope>
</reference>
<sequence>MTMMMFNSHKSSSQSKTFLDSYPELQAYQATSEEKCKTIMISIFYLLITILIGVPLWWKTTAPYHASLPYDEIQMLSSRKIEITIPIAVLNFHAELDDQNLHQIGEIFTRFNLEQQAFTVTDGSDGILMNYHVNTRQMMNQLEIQTYTKSLSNDILSFWLTFEKNLSSLNPFNIKDTPKSFENNNLIEQRRNNSSSVYHFLLLPMDNIDNLWLDGMNFNKSTTSSMKPFSIIRNLLHLNLIYIFIPQTIMSSKDSQLSEVLALHMKYLLDNVLIQTNHLMKLVRKYDNSINLSPGQYNEISKIIDKPLSVSSIYDVTVTVLTLDDSVSQLVEESNEISVWTNEMLINPIPWLKAHVGSAFKSWSPFVQVDFYSQRLYGVSAELLKKSQLSKTGNYTFYSQDDISNLINYLESFLGPPQTAYADSLDMARSNPGLHLILLLNTFKRNNSHVVDCPLPLRFHISSYPSVIITDYALVPQWGGLLSIDASDCMTRTGSTKMIAQKIIYVIRSVLGFPQIKEMYFDRDIDNTHTYHIQSNMDLNGQTTNWELNLWFLRRTIECLTETKRTIESLINLLQRLPNMIIRDDVAHEVYHSCSNWSLALDNLKRPDETNDSASSHNEIMCSLGVTFQYAYNALISSNGAFFDHSLLGLLYFEDDQKYGIYTPLFVPIGFALFLSTYRTFKLVFRNNN</sequence>
<keyword evidence="4" id="KW-0337">GPI-anchor biosynthesis</keyword>
<comment type="pathway">
    <text evidence="2">Glycolipid biosynthesis; glycosylphosphatidylinositol-anchor biosynthesis.</text>
</comment>
<dbReference type="GO" id="GO:0042765">
    <property type="term" value="C:GPI-anchor transamidase complex"/>
    <property type="evidence" value="ECO:0007669"/>
    <property type="project" value="InterPro"/>
</dbReference>
<protein>
    <recommendedName>
        <fullName evidence="13">GPI transamidase component PIG-S</fullName>
    </recommendedName>
</protein>
<evidence type="ECO:0000313" key="11">
    <source>
        <dbReference type="Proteomes" id="UP000050792"/>
    </source>
</evidence>
<keyword evidence="5 10" id="KW-0812">Transmembrane</keyword>
<evidence type="ECO:0000256" key="9">
    <source>
        <dbReference type="ARBA" id="ARBA00023180"/>
    </source>
</evidence>
<dbReference type="Proteomes" id="UP000050792">
    <property type="component" value="Unassembled WGS sequence"/>
</dbReference>
<proteinExistence type="inferred from homology"/>
<evidence type="ECO:0000256" key="4">
    <source>
        <dbReference type="ARBA" id="ARBA00022502"/>
    </source>
</evidence>
<accession>A0AA85F119</accession>
<evidence type="ECO:0000256" key="5">
    <source>
        <dbReference type="ARBA" id="ARBA00022692"/>
    </source>
</evidence>
<dbReference type="InterPro" id="IPR019540">
    <property type="entry name" value="PtdIno-glycan_biosynth_class_S"/>
</dbReference>
<keyword evidence="6" id="KW-0256">Endoplasmic reticulum</keyword>
<evidence type="ECO:0000256" key="1">
    <source>
        <dbReference type="ARBA" id="ARBA00004477"/>
    </source>
</evidence>
<dbReference type="GO" id="GO:0016255">
    <property type="term" value="P:attachment of GPI anchor to protein"/>
    <property type="evidence" value="ECO:0007669"/>
    <property type="project" value="InterPro"/>
</dbReference>
<reference evidence="12" key="2">
    <citation type="submission" date="2023-11" db="UniProtKB">
        <authorList>
            <consortium name="WormBaseParasite"/>
        </authorList>
    </citation>
    <scope>IDENTIFICATION</scope>
</reference>
<evidence type="ECO:0008006" key="13">
    <source>
        <dbReference type="Google" id="ProtNLM"/>
    </source>
</evidence>
<feature type="transmembrane region" description="Helical" evidence="10">
    <location>
        <begin position="659"/>
        <end position="678"/>
    </location>
</feature>